<dbReference type="AlphaFoldDB" id="A0A2W7EAT0"/>
<accession>A0A2W7EAT0</accession>
<dbReference type="Proteomes" id="UP000248616">
    <property type="component" value="Unassembled WGS sequence"/>
</dbReference>
<protein>
    <recommendedName>
        <fullName evidence="1">DNA mimic protein DMP19 C-terminal domain-containing protein</fullName>
    </recommendedName>
</protein>
<reference evidence="3" key="1">
    <citation type="submission" date="2017-03" db="EMBL/GenBank/DDBJ databases">
        <authorList>
            <person name="Safronova V.I."/>
            <person name="Sazanova A.L."/>
            <person name="Chirak E.R."/>
        </authorList>
    </citation>
    <scope>NUCLEOTIDE SEQUENCE [LARGE SCALE GENOMIC DNA]</scope>
    <source>
        <strain evidence="3">Ach-343</strain>
    </source>
</reference>
<evidence type="ECO:0000259" key="1">
    <source>
        <dbReference type="Pfam" id="PF14300"/>
    </source>
</evidence>
<gene>
    <name evidence="2" type="ORF">B5V02_01795</name>
</gene>
<feature type="domain" description="DNA mimic protein DMP19 C-terminal" evidence="1">
    <location>
        <begin position="49"/>
        <end position="147"/>
    </location>
</feature>
<dbReference type="Pfam" id="PF14300">
    <property type="entry name" value="DMP19"/>
    <property type="match status" value="1"/>
</dbReference>
<name>A0A2W7EAT0_9HYPH</name>
<dbReference type="Gene3D" id="1.20.1420.60">
    <property type="match status" value="1"/>
</dbReference>
<comment type="caution">
    <text evidence="2">The sequence shown here is derived from an EMBL/GenBank/DDBJ whole genome shotgun (WGS) entry which is preliminary data.</text>
</comment>
<evidence type="ECO:0000313" key="3">
    <source>
        <dbReference type="Proteomes" id="UP000248616"/>
    </source>
</evidence>
<dbReference type="EMBL" id="MZXV01000010">
    <property type="protein sequence ID" value="PZV40306.1"/>
    <property type="molecule type" value="Genomic_DNA"/>
</dbReference>
<organism evidence="2 3">
    <name type="scientific">Mesorhizobium kowhaii</name>
    <dbReference type="NCBI Taxonomy" id="1300272"/>
    <lineage>
        <taxon>Bacteria</taxon>
        <taxon>Pseudomonadati</taxon>
        <taxon>Pseudomonadota</taxon>
        <taxon>Alphaproteobacteria</taxon>
        <taxon>Hyphomicrobiales</taxon>
        <taxon>Phyllobacteriaceae</taxon>
        <taxon>Mesorhizobium</taxon>
    </lineage>
</organism>
<proteinExistence type="predicted"/>
<sequence>MRGLQVEEWEIDVPEFVPPATMKLMQRWGGDSFLYACDTSAKFHAFLSDLPADVADVLCADSLLRDVMNGGFDQYFHNSFGITITRAISAMQSFGLADHAEAATRALMVFGADFPEDRLARMDRMEELPETAFDEATDRFHVAEENHATGMHAVLQHTASQLLDSEH</sequence>
<evidence type="ECO:0000313" key="2">
    <source>
        <dbReference type="EMBL" id="PZV40306.1"/>
    </source>
</evidence>
<dbReference type="InterPro" id="IPR025402">
    <property type="entry name" value="DMP19_C"/>
</dbReference>
<keyword evidence="3" id="KW-1185">Reference proteome</keyword>